<dbReference type="STRING" id="41427.A0A182IYE6"/>
<dbReference type="InterPro" id="IPR007588">
    <property type="entry name" value="Znf_FLYWCH"/>
</dbReference>
<reference evidence="5" key="1">
    <citation type="submission" date="2022-08" db="UniProtKB">
        <authorList>
            <consortium name="EnsemblMetazoa"/>
        </authorList>
    </citation>
    <scope>IDENTIFICATION</scope>
    <source>
        <strain evidence="5">EBRO</strain>
    </source>
</reference>
<evidence type="ECO:0000256" key="1">
    <source>
        <dbReference type="ARBA" id="ARBA00022723"/>
    </source>
</evidence>
<keyword evidence="2" id="KW-0863">Zinc-finger</keyword>
<protein>
    <recommendedName>
        <fullName evidence="4">FLYWCH-type domain-containing protein</fullName>
    </recommendedName>
</protein>
<dbReference type="GO" id="GO:0008270">
    <property type="term" value="F:zinc ion binding"/>
    <property type="evidence" value="ECO:0007669"/>
    <property type="project" value="UniProtKB-KW"/>
</dbReference>
<feature type="domain" description="FLYWCH-type" evidence="4">
    <location>
        <begin position="6"/>
        <end position="67"/>
    </location>
</feature>
<evidence type="ECO:0000256" key="2">
    <source>
        <dbReference type="ARBA" id="ARBA00022771"/>
    </source>
</evidence>
<evidence type="ECO:0000259" key="4">
    <source>
        <dbReference type="Pfam" id="PF04500"/>
    </source>
</evidence>
<feature type="domain" description="FLYWCH-type" evidence="4">
    <location>
        <begin position="96"/>
        <end position="155"/>
    </location>
</feature>
<dbReference type="AlphaFoldDB" id="A0A182IYE6"/>
<organism evidence="5">
    <name type="scientific">Anopheles atroparvus</name>
    <name type="common">European mosquito</name>
    <dbReference type="NCBI Taxonomy" id="41427"/>
    <lineage>
        <taxon>Eukaryota</taxon>
        <taxon>Metazoa</taxon>
        <taxon>Ecdysozoa</taxon>
        <taxon>Arthropoda</taxon>
        <taxon>Hexapoda</taxon>
        <taxon>Insecta</taxon>
        <taxon>Pterygota</taxon>
        <taxon>Neoptera</taxon>
        <taxon>Endopterygota</taxon>
        <taxon>Diptera</taxon>
        <taxon>Nematocera</taxon>
        <taxon>Culicoidea</taxon>
        <taxon>Culicidae</taxon>
        <taxon>Anophelinae</taxon>
        <taxon>Anopheles</taxon>
    </lineage>
</organism>
<proteinExistence type="predicted"/>
<evidence type="ECO:0000313" key="5">
    <source>
        <dbReference type="EnsemblMetazoa" id="AATE007878-PA.1"/>
    </source>
</evidence>
<dbReference type="VEuPathDB" id="VectorBase:AATE007878"/>
<dbReference type="Pfam" id="PF04500">
    <property type="entry name" value="FLYWCH"/>
    <property type="match status" value="2"/>
</dbReference>
<keyword evidence="1" id="KW-0479">Metal-binding</keyword>
<dbReference type="EnsemblMetazoa" id="AATE007878-RA">
    <property type="protein sequence ID" value="AATE007878-PA.1"/>
    <property type="gene ID" value="AATE007878"/>
</dbReference>
<sequence length="160" mass="18444">MDGWVFTAGQRGKPKLVVGNNSYFRTKGDHVRAYWSCSAYKSKKCRSKIVTHRDSNVVKFTHRNHSHPDEYADITKDADFSSNMKYKCALDIRMETGSKGRPKLVLDGYSFFRNNSNNNKTYWLCSKNRTIKCRARIITIDECSGMILKNQTHNHPPTDS</sequence>
<dbReference type="Gene3D" id="2.20.25.240">
    <property type="match status" value="2"/>
</dbReference>
<name>A0A182IYE6_ANOAO</name>
<accession>A0A182IYE6</accession>
<evidence type="ECO:0000256" key="3">
    <source>
        <dbReference type="ARBA" id="ARBA00022833"/>
    </source>
</evidence>
<keyword evidence="3" id="KW-0862">Zinc</keyword>